<dbReference type="InterPro" id="IPR045142">
    <property type="entry name" value="BCAS3-like"/>
</dbReference>
<dbReference type="OMA" id="SYEDSGR"/>
<evidence type="ECO:0000256" key="1">
    <source>
        <dbReference type="SAM" id="MobiDB-lite"/>
    </source>
</evidence>
<dbReference type="eggNOG" id="ENOG502QVCT">
    <property type="taxonomic scope" value="Eukaryota"/>
</dbReference>
<dbReference type="KEGG" id="ani:ANIA_09448"/>
<dbReference type="InterPro" id="IPR015943">
    <property type="entry name" value="WD40/YVTN_repeat-like_dom_sf"/>
</dbReference>
<evidence type="ECO:0000313" key="2">
    <source>
        <dbReference type="EMBL" id="CBF89799.1"/>
    </source>
</evidence>
<dbReference type="VEuPathDB" id="FungiDB:AN9448"/>
<dbReference type="GeneID" id="3684041"/>
<sequence>MLPAASDDLSRQQSRLPGDIGPVEDTIPAKPDNETGGKSKKKGKKNKGAKVTSRVPVDDLIEGSSPSQAEPSSYPDLPPEPQTEPTTIASPVLDALGSLRDTPEQDFAYRTNNWAKSIPFGKSPPKDGYEDDFVSGSPFGGFLTSQDKGGFSHPSSASPPPRTRPMSYGNGYSSGAFSRQQSADRHKSQSANIPFSDRIPPPHLPQPHFYRAPDIDIPSLSGQSRTPTDSQYSFCAFDTISSPPFKSSRMGGTVLLVGSDGTLEVLTIEDRKARPIGRLNGLNGRVVEAKILAGDNLASGSRPHVAIILHGPCIPSDDEGHVSSNGSESNDLPTGGRYSSADRRQIRDDTRFYQTRVEVYSLRTGDHISTLFTTKPSPCFENLPGLANLAPSPIGNLRLFTSGSYLILGSGISGEIYIYNINGYQCLGKTWTSIQSREARRYSTSSSSTDPDGSRNDSPHGTAKADNPIVALNGRWLAIVPPSSTYRASLGGTVPAPLVKGKIFGLETRSPPSRPATTCVTDVGEGESFLDKVARGVTQEFVRGARWMSDQGLQAWNSYWNKDQQQNSQQRRSQAMDFPQGYSIFPPTHAQDTQNTSPAEPDLVSILDLKKLDEGGDSKSAIMFSPVATFQVPNGCSFLSFSPSGLMLLTASKKGDVQYIWDLMQAKHCRAGLFLTEDSATVSASVRQVARYSRLTESHIVDVIWCPPSGDRLAVITLKGTVHVFDLPRTAFQWPPFRRARPTRGRQSPKDVGSEELTMRTTNANPLSTAIKLVGGKTQPIFEAVRGRAPSAGAAFPAMNGFTIPTAAGIGGKAVAAGLSKSMGAAASGTVNTLRHVGENRLHISGFTREPAASRVTWVLHKGQPFLALVANGYFRLYRIKRSMLPNRSRQPQLVVGSKEVEFRLPANLSSSCGPMGISSFNPELMVCASLTLPSATARPSASSKLKCQPLSQAELETNAPYQPFHTDQRVSLFTYSETGEADGSTTATPGGQWVFGGSMGMSKLHVRRVSISSEDEGDVAMHELQQGPGGGIVNTISMGNSTGNVEEVVITTRRKKKHSSPFQAGGEDGFFEDDCEVLDFAVDRV</sequence>
<evidence type="ECO:0000313" key="3">
    <source>
        <dbReference type="Proteomes" id="UP000000560"/>
    </source>
</evidence>
<dbReference type="OrthoDB" id="3938623at2759"/>
<dbReference type="GO" id="GO:0042594">
    <property type="term" value="P:response to starvation"/>
    <property type="evidence" value="ECO:0000318"/>
    <property type="project" value="GO_Central"/>
</dbReference>
<feature type="region of interest" description="Disordered" evidence="1">
    <location>
        <begin position="579"/>
        <end position="599"/>
    </location>
</feature>
<dbReference type="InParanoid" id="Q5AQI2"/>
<feature type="compositionally biased region" description="Polar residues" evidence="1">
    <location>
        <begin position="170"/>
        <end position="181"/>
    </location>
</feature>
<keyword evidence="3" id="KW-1185">Reference proteome</keyword>
<dbReference type="AlphaFoldDB" id="Q5AQI2"/>
<dbReference type="HOGENOM" id="CLU_005319_0_0_1"/>
<gene>
    <name evidence="2" type="ORF">ANIA_09448</name>
</gene>
<protein>
    <submittedName>
        <fullName evidence="2">Uncharacterized protein</fullName>
    </submittedName>
</protein>
<proteinExistence type="predicted"/>
<feature type="region of interest" description="Disordered" evidence="1">
    <location>
        <begin position="441"/>
        <end position="465"/>
    </location>
</feature>
<dbReference type="Proteomes" id="UP000000560">
    <property type="component" value="Chromosome VIII"/>
</dbReference>
<name>Q5AQI2_EMENI</name>
<feature type="region of interest" description="Disordered" evidence="1">
    <location>
        <begin position="318"/>
        <end position="345"/>
    </location>
</feature>
<dbReference type="PANTHER" id="PTHR13268:SF0">
    <property type="entry name" value="BCAS3 MICROTUBULE ASSOCIATED CELL MIGRATION FACTOR"/>
    <property type="match status" value="1"/>
</dbReference>
<feature type="region of interest" description="Disordered" evidence="1">
    <location>
        <begin position="1"/>
        <end position="228"/>
    </location>
</feature>
<accession>Q5AQI2</accession>
<dbReference type="PANTHER" id="PTHR13268">
    <property type="entry name" value="BREAST CARCINOMA AMPLIFIED SEQUENCE 3"/>
    <property type="match status" value="1"/>
</dbReference>
<dbReference type="InterPro" id="IPR036322">
    <property type="entry name" value="WD40_repeat_dom_sf"/>
</dbReference>
<organism evidence="2 3">
    <name type="scientific">Emericella nidulans (strain FGSC A4 / ATCC 38163 / CBS 112.46 / NRRL 194 / M139)</name>
    <name type="common">Aspergillus nidulans</name>
    <dbReference type="NCBI Taxonomy" id="227321"/>
    <lineage>
        <taxon>Eukaryota</taxon>
        <taxon>Fungi</taxon>
        <taxon>Dikarya</taxon>
        <taxon>Ascomycota</taxon>
        <taxon>Pezizomycotina</taxon>
        <taxon>Eurotiomycetes</taxon>
        <taxon>Eurotiomycetidae</taxon>
        <taxon>Eurotiales</taxon>
        <taxon>Aspergillaceae</taxon>
        <taxon>Aspergillus</taxon>
        <taxon>Aspergillus subgen. Nidulantes</taxon>
    </lineage>
</organism>
<dbReference type="RefSeq" id="XP_868830.1">
    <property type="nucleotide sequence ID" value="XM_863737.1"/>
</dbReference>
<dbReference type="GO" id="GO:0005737">
    <property type="term" value="C:cytoplasm"/>
    <property type="evidence" value="ECO:0000318"/>
    <property type="project" value="GO_Central"/>
</dbReference>
<accession>C8VUB0</accession>
<feature type="compositionally biased region" description="Basic residues" evidence="1">
    <location>
        <begin position="38"/>
        <end position="48"/>
    </location>
</feature>
<dbReference type="Gene3D" id="2.130.10.10">
    <property type="entry name" value="YVTN repeat-like/Quinoprotein amine dehydrogenase"/>
    <property type="match status" value="1"/>
</dbReference>
<reference evidence="3" key="1">
    <citation type="journal article" date="2005" name="Nature">
        <title>Sequencing of Aspergillus nidulans and comparative analysis with A. fumigatus and A. oryzae.</title>
        <authorList>
            <person name="Galagan J.E."/>
            <person name="Calvo S.E."/>
            <person name="Cuomo C."/>
            <person name="Ma L.J."/>
            <person name="Wortman J.R."/>
            <person name="Batzoglou S."/>
            <person name="Lee S.I."/>
            <person name="Basturkmen M."/>
            <person name="Spevak C.C."/>
            <person name="Clutterbuck J."/>
            <person name="Kapitonov V."/>
            <person name="Jurka J."/>
            <person name="Scazzocchio C."/>
            <person name="Farman M."/>
            <person name="Butler J."/>
            <person name="Purcell S."/>
            <person name="Harris S."/>
            <person name="Braus G.H."/>
            <person name="Draht O."/>
            <person name="Busch S."/>
            <person name="D'Enfert C."/>
            <person name="Bouchier C."/>
            <person name="Goldman G.H."/>
            <person name="Bell-Pedersen D."/>
            <person name="Griffiths-Jones S."/>
            <person name="Doonan J.H."/>
            <person name="Yu J."/>
            <person name="Vienken K."/>
            <person name="Pain A."/>
            <person name="Freitag M."/>
            <person name="Selker E.U."/>
            <person name="Archer D.B."/>
            <person name="Penalva M.A."/>
            <person name="Oakley B.R."/>
            <person name="Momany M."/>
            <person name="Tanaka T."/>
            <person name="Kumagai T."/>
            <person name="Asai K."/>
            <person name="Machida M."/>
            <person name="Nierman W.C."/>
            <person name="Denning D.W."/>
            <person name="Caddick M."/>
            <person name="Hynes M."/>
            <person name="Paoletti M."/>
            <person name="Fischer R."/>
            <person name="Miller B."/>
            <person name="Dyer P."/>
            <person name="Sachs M.S."/>
            <person name="Osmani S.A."/>
            <person name="Birren B.W."/>
        </authorList>
    </citation>
    <scope>NUCLEOTIDE SEQUENCE [LARGE SCALE GENOMIC DNA]</scope>
    <source>
        <strain evidence="3">FGSC A4 / ATCC 38163 / CBS 112.46 / NRRL 194 / M139</strain>
    </source>
</reference>
<dbReference type="GO" id="GO:0006914">
    <property type="term" value="P:autophagy"/>
    <property type="evidence" value="ECO:0007669"/>
    <property type="project" value="InterPro"/>
</dbReference>
<dbReference type="STRING" id="227321.Q5AQI2"/>
<dbReference type="EMBL" id="BN001308">
    <property type="protein sequence ID" value="CBF89799.1"/>
    <property type="molecule type" value="Genomic_DNA"/>
</dbReference>
<reference evidence="3" key="2">
    <citation type="journal article" date="2009" name="Fungal Genet. Biol.">
        <title>The 2008 update of the Aspergillus nidulans genome annotation: a community effort.</title>
        <authorList>
            <person name="Wortman J.R."/>
            <person name="Gilsenan J.M."/>
            <person name="Joardar V."/>
            <person name="Deegan J."/>
            <person name="Clutterbuck J."/>
            <person name="Andersen M.R."/>
            <person name="Archer D."/>
            <person name="Bencina M."/>
            <person name="Braus G."/>
            <person name="Coutinho P."/>
            <person name="von Dohren H."/>
            <person name="Doonan J."/>
            <person name="Driessen A.J."/>
            <person name="Durek P."/>
            <person name="Espeso E."/>
            <person name="Fekete E."/>
            <person name="Flipphi M."/>
            <person name="Estrada C.G."/>
            <person name="Geysens S."/>
            <person name="Goldman G."/>
            <person name="de Groot P.W."/>
            <person name="Hansen K."/>
            <person name="Harris S.D."/>
            <person name="Heinekamp T."/>
            <person name="Helmstaedt K."/>
            <person name="Henrissat B."/>
            <person name="Hofmann G."/>
            <person name="Homan T."/>
            <person name="Horio T."/>
            <person name="Horiuchi H."/>
            <person name="James S."/>
            <person name="Jones M."/>
            <person name="Karaffa L."/>
            <person name="Karanyi Z."/>
            <person name="Kato M."/>
            <person name="Keller N."/>
            <person name="Kelly D.E."/>
            <person name="Kiel J.A."/>
            <person name="Kim J.M."/>
            <person name="van der Klei I.J."/>
            <person name="Klis F.M."/>
            <person name="Kovalchuk A."/>
            <person name="Krasevec N."/>
            <person name="Kubicek C.P."/>
            <person name="Liu B."/>
            <person name="Maccabe A."/>
            <person name="Meyer V."/>
            <person name="Mirabito P."/>
            <person name="Miskei M."/>
            <person name="Mos M."/>
            <person name="Mullins J."/>
            <person name="Nelson D.R."/>
            <person name="Nielsen J."/>
            <person name="Oakley B.R."/>
            <person name="Osmani S.A."/>
            <person name="Pakula T."/>
            <person name="Paszewski A."/>
            <person name="Paulsen I."/>
            <person name="Pilsyk S."/>
            <person name="Pocsi I."/>
            <person name="Punt P.J."/>
            <person name="Ram A.F."/>
            <person name="Ren Q."/>
            <person name="Robellet X."/>
            <person name="Robson G."/>
            <person name="Seiboth B."/>
            <person name="van Solingen P."/>
            <person name="Specht T."/>
            <person name="Sun J."/>
            <person name="Taheri-Talesh N."/>
            <person name="Takeshita N."/>
            <person name="Ussery D."/>
            <person name="vanKuyk P.A."/>
            <person name="Visser H."/>
            <person name="van de Vondervoort P.J."/>
            <person name="de Vries R.P."/>
            <person name="Walton J."/>
            <person name="Xiang X."/>
            <person name="Xiong Y."/>
            <person name="Zeng A.P."/>
            <person name="Brandt B.W."/>
            <person name="Cornell M.J."/>
            <person name="van den Hondel C.A."/>
            <person name="Visser J."/>
            <person name="Oliver S.G."/>
            <person name="Turner G."/>
        </authorList>
    </citation>
    <scope>GENOME REANNOTATION</scope>
    <source>
        <strain evidence="3">FGSC A4 / ATCC 38163 / CBS 112.46 / NRRL 194 / M139</strain>
    </source>
</reference>
<feature type="compositionally biased region" description="Polar residues" evidence="1">
    <location>
        <begin position="322"/>
        <end position="332"/>
    </location>
</feature>
<dbReference type="SUPFAM" id="SSF50978">
    <property type="entry name" value="WD40 repeat-like"/>
    <property type="match status" value="1"/>
</dbReference>